<reference evidence="2" key="1">
    <citation type="journal article" date="2015" name="Nature">
        <title>Complex archaea that bridge the gap between prokaryotes and eukaryotes.</title>
        <authorList>
            <person name="Spang A."/>
            <person name="Saw J.H."/>
            <person name="Jorgensen S.L."/>
            <person name="Zaremba-Niedzwiedzka K."/>
            <person name="Martijn J."/>
            <person name="Lind A.E."/>
            <person name="van Eijk R."/>
            <person name="Schleper C."/>
            <person name="Guy L."/>
            <person name="Ettema T.J."/>
        </authorList>
    </citation>
    <scope>NUCLEOTIDE SEQUENCE</scope>
</reference>
<keyword evidence="1" id="KW-1133">Transmembrane helix</keyword>
<organism evidence="2">
    <name type="scientific">marine sediment metagenome</name>
    <dbReference type="NCBI Taxonomy" id="412755"/>
    <lineage>
        <taxon>unclassified sequences</taxon>
        <taxon>metagenomes</taxon>
        <taxon>ecological metagenomes</taxon>
    </lineage>
</organism>
<feature type="transmembrane region" description="Helical" evidence="1">
    <location>
        <begin position="24"/>
        <end position="42"/>
    </location>
</feature>
<keyword evidence="1" id="KW-0812">Transmembrane</keyword>
<dbReference type="AlphaFoldDB" id="A0A0F9RQW2"/>
<keyword evidence="1" id="KW-0472">Membrane</keyword>
<accession>A0A0F9RQW2</accession>
<gene>
    <name evidence="2" type="ORF">LCGC14_0547520</name>
</gene>
<sequence length="43" mass="5072">MRESEKKTYEEFMESLNVQKGTDSLSAIFVLFWSVILLMLIIM</sequence>
<evidence type="ECO:0000313" key="2">
    <source>
        <dbReference type="EMBL" id="KKN58845.1"/>
    </source>
</evidence>
<name>A0A0F9RQW2_9ZZZZ</name>
<dbReference type="EMBL" id="LAZR01000746">
    <property type="protein sequence ID" value="KKN58845.1"/>
    <property type="molecule type" value="Genomic_DNA"/>
</dbReference>
<comment type="caution">
    <text evidence="2">The sequence shown here is derived from an EMBL/GenBank/DDBJ whole genome shotgun (WGS) entry which is preliminary data.</text>
</comment>
<protein>
    <submittedName>
        <fullName evidence="2">Uncharacterized protein</fullName>
    </submittedName>
</protein>
<evidence type="ECO:0000256" key="1">
    <source>
        <dbReference type="SAM" id="Phobius"/>
    </source>
</evidence>
<proteinExistence type="predicted"/>